<accession>A0A091E4B1</accession>
<proteinExistence type="predicted"/>
<name>A0A091E4B1_FUKDA</name>
<reference evidence="1 2" key="1">
    <citation type="submission" date="2013-11" db="EMBL/GenBank/DDBJ databases">
        <title>The Damaraland mole rat (Fukomys damarensis) genome and evolution of African mole rats.</title>
        <authorList>
            <person name="Gladyshev V.N."/>
            <person name="Fang X."/>
        </authorList>
    </citation>
    <scope>NUCLEOTIDE SEQUENCE [LARGE SCALE GENOMIC DNA]</scope>
    <source>
        <tissue evidence="1">Liver</tissue>
    </source>
</reference>
<sequence>MSNTLPNTEDQQCRALDSDTIELGVFNILPAMEKRRGMVIPVANAKGSHLEGMQITDVENNPVPGELQPRVPDRALAVPRKE</sequence>
<dbReference type="EMBL" id="KN120802">
    <property type="protein sequence ID" value="KFO37558.1"/>
    <property type="molecule type" value="Genomic_DNA"/>
</dbReference>
<gene>
    <name evidence="1" type="ORF">H920_01043</name>
</gene>
<evidence type="ECO:0000313" key="1">
    <source>
        <dbReference type="EMBL" id="KFO37558.1"/>
    </source>
</evidence>
<evidence type="ECO:0000313" key="2">
    <source>
        <dbReference type="Proteomes" id="UP000028990"/>
    </source>
</evidence>
<dbReference type="Proteomes" id="UP000028990">
    <property type="component" value="Unassembled WGS sequence"/>
</dbReference>
<dbReference type="AlphaFoldDB" id="A0A091E4B1"/>
<protein>
    <submittedName>
        <fullName evidence="1">E3 ubiquitin-protein ligase TRIM37</fullName>
    </submittedName>
</protein>
<keyword evidence="2" id="KW-1185">Reference proteome</keyword>
<organism evidence="1 2">
    <name type="scientific">Fukomys damarensis</name>
    <name type="common">Damaraland mole rat</name>
    <name type="synonym">Cryptomys damarensis</name>
    <dbReference type="NCBI Taxonomy" id="885580"/>
    <lineage>
        <taxon>Eukaryota</taxon>
        <taxon>Metazoa</taxon>
        <taxon>Chordata</taxon>
        <taxon>Craniata</taxon>
        <taxon>Vertebrata</taxon>
        <taxon>Euteleostomi</taxon>
        <taxon>Mammalia</taxon>
        <taxon>Eutheria</taxon>
        <taxon>Euarchontoglires</taxon>
        <taxon>Glires</taxon>
        <taxon>Rodentia</taxon>
        <taxon>Hystricomorpha</taxon>
        <taxon>Bathyergidae</taxon>
        <taxon>Fukomys</taxon>
    </lineage>
</organism>